<reference evidence="1 2" key="2">
    <citation type="submission" date="2020-02" db="EMBL/GenBank/DDBJ databases">
        <title>Erythrobacter dongmakensis sp. nov., isolated from a tidal mudflat.</title>
        <authorList>
            <person name="Kim I.S."/>
        </authorList>
    </citation>
    <scope>NUCLEOTIDE SEQUENCE [LARGE SCALE GENOMIC DNA]</scope>
    <source>
        <strain evidence="1 2">GH3-10</strain>
    </source>
</reference>
<comment type="caution">
    <text evidence="1">The sequence shown here is derived from an EMBL/GenBank/DDBJ whole genome shotgun (WGS) entry which is preliminary data.</text>
</comment>
<protein>
    <submittedName>
        <fullName evidence="1">Uncharacterized protein</fullName>
    </submittedName>
</protein>
<dbReference type="AlphaFoldDB" id="A0A844XAU5"/>
<evidence type="ECO:0000313" key="1">
    <source>
        <dbReference type="EMBL" id="MWV26748.1"/>
    </source>
</evidence>
<gene>
    <name evidence="1" type="ORF">GRF63_02410</name>
</gene>
<name>A0A844XAU5_9SPHN</name>
<keyword evidence="2" id="KW-1185">Reference proteome</keyword>
<organism evidence="1 2">
    <name type="scientific">Aurantiacibacter rhizosphaerae</name>
    <dbReference type="NCBI Taxonomy" id="2691582"/>
    <lineage>
        <taxon>Bacteria</taxon>
        <taxon>Pseudomonadati</taxon>
        <taxon>Pseudomonadota</taxon>
        <taxon>Alphaproteobacteria</taxon>
        <taxon>Sphingomonadales</taxon>
        <taxon>Erythrobacteraceae</taxon>
        <taxon>Aurantiacibacter</taxon>
    </lineage>
</organism>
<evidence type="ECO:0000313" key="2">
    <source>
        <dbReference type="Proteomes" id="UP000461409"/>
    </source>
</evidence>
<accession>A0A844XAU5</accession>
<sequence>MSEAAKYSATDETLWEHATAPLMRILIARIAHRSDISYDAARQYVESEGSISRIFTTRMGHVAGYLIEQIHEVEPDAPLINTLVVSQKDRMPSKGAGSFMAKRFGKPKLAQDKAKERYPDLWRSTYEKAAAEVYDYGLDQWVSLYQKVFEKKLSKRKIAEINRGQIDGTERDGRQFGGGGEGKHHRALRLWVCANPGKIRAAYRNARTDTEWLLDSADRVDAVFFNGDETVVLEVKSRISNRDDLYRGVFQCVKYRAVAAAMDPRGEDAPITAYLVTEEAPTGEIKDLLRLHNIKHFQAPKERS</sequence>
<reference evidence="1 2" key="1">
    <citation type="submission" date="2019-12" db="EMBL/GenBank/DDBJ databases">
        <authorList>
            <person name="Lee S.D."/>
        </authorList>
    </citation>
    <scope>NUCLEOTIDE SEQUENCE [LARGE SCALE GENOMIC DNA]</scope>
    <source>
        <strain evidence="1 2">GH3-10</strain>
    </source>
</reference>
<dbReference type="RefSeq" id="WP_160484413.1">
    <property type="nucleotide sequence ID" value="NZ_WUBR01000001.1"/>
</dbReference>
<dbReference type="Proteomes" id="UP000461409">
    <property type="component" value="Unassembled WGS sequence"/>
</dbReference>
<proteinExistence type="predicted"/>
<dbReference type="EMBL" id="WUBR01000001">
    <property type="protein sequence ID" value="MWV26748.1"/>
    <property type="molecule type" value="Genomic_DNA"/>
</dbReference>